<feature type="region of interest" description="Disordered" evidence="1">
    <location>
        <begin position="1"/>
        <end position="42"/>
    </location>
</feature>
<name>A0A2S0N2V6_9BURK</name>
<sequence length="68" mass="7493">MVQTRQRNTTRHGAHGRSADAQGLNRTSLLRHTPISQACGSRASARTLEASFAMEKPHALRATAPRHY</sequence>
<accession>A0A2S0N2V6</accession>
<keyword evidence="3" id="KW-1185">Reference proteome</keyword>
<proteinExistence type="predicted"/>
<dbReference type="EMBL" id="CP027669">
    <property type="protein sequence ID" value="AVO42465.1"/>
    <property type="molecule type" value="Genomic_DNA"/>
</dbReference>
<dbReference type="RefSeq" id="WP_106447442.1">
    <property type="nucleotide sequence ID" value="NZ_CP027669.1"/>
</dbReference>
<gene>
    <name evidence="2" type="ORF">C6571_15260</name>
</gene>
<evidence type="ECO:0000313" key="2">
    <source>
        <dbReference type="EMBL" id="AVO42465.1"/>
    </source>
</evidence>
<dbReference type="Proteomes" id="UP000239326">
    <property type="component" value="Chromosome"/>
</dbReference>
<evidence type="ECO:0000256" key="1">
    <source>
        <dbReference type="SAM" id="MobiDB-lite"/>
    </source>
</evidence>
<dbReference type="KEGG" id="simp:C6571_15260"/>
<feature type="compositionally biased region" description="Polar residues" evidence="1">
    <location>
        <begin position="24"/>
        <end position="39"/>
    </location>
</feature>
<reference evidence="2 3" key="1">
    <citation type="submission" date="2018-03" db="EMBL/GenBank/DDBJ databases">
        <title>Genome sequencing of Simplicispira sp.</title>
        <authorList>
            <person name="Kim S.-J."/>
            <person name="Heo J."/>
            <person name="Kwon S.-W."/>
        </authorList>
    </citation>
    <scope>NUCLEOTIDE SEQUENCE [LARGE SCALE GENOMIC DNA]</scope>
    <source>
        <strain evidence="2 3">SC1-8</strain>
    </source>
</reference>
<organism evidence="2 3">
    <name type="scientific">Simplicispira suum</name>
    <dbReference type="NCBI Taxonomy" id="2109915"/>
    <lineage>
        <taxon>Bacteria</taxon>
        <taxon>Pseudomonadati</taxon>
        <taxon>Pseudomonadota</taxon>
        <taxon>Betaproteobacteria</taxon>
        <taxon>Burkholderiales</taxon>
        <taxon>Comamonadaceae</taxon>
        <taxon>Simplicispira</taxon>
    </lineage>
</organism>
<dbReference type="AlphaFoldDB" id="A0A2S0N2V6"/>
<evidence type="ECO:0000313" key="3">
    <source>
        <dbReference type="Proteomes" id="UP000239326"/>
    </source>
</evidence>
<protein>
    <submittedName>
        <fullName evidence="2">Uncharacterized protein</fullName>
    </submittedName>
</protein>